<evidence type="ECO:0000256" key="1">
    <source>
        <dbReference type="SAM" id="SignalP"/>
    </source>
</evidence>
<dbReference type="AlphaFoldDB" id="A0A2N9EQ02"/>
<dbReference type="EMBL" id="OIVN01000233">
    <property type="protein sequence ID" value="SPC76771.1"/>
    <property type="molecule type" value="Genomic_DNA"/>
</dbReference>
<gene>
    <name evidence="2" type="ORF">FSB_LOCUS4653</name>
</gene>
<name>A0A2N9EQ02_FAGSY</name>
<sequence length="177" mass="19634">MDTKFIFQAFVLILRATPAVSGFAVGAVPISAWRHGSWPGGGGAVPISAWRRGSRPGDGGAVLILAWRRGLRPGGGGVVLELHDTPAPVETQNHLHQDPLRLGLCRGSPTRGLIHGAMGGGHMWRWRRDLGLFIEIWLIHGGGRGGFWLLWVDSWWWRRWVGRMWVMAVGYTGNCWR</sequence>
<feature type="signal peptide" evidence="1">
    <location>
        <begin position="1"/>
        <end position="22"/>
    </location>
</feature>
<keyword evidence="1" id="KW-0732">Signal</keyword>
<reference evidence="2" key="1">
    <citation type="submission" date="2018-02" db="EMBL/GenBank/DDBJ databases">
        <authorList>
            <person name="Cohen D.B."/>
            <person name="Kent A.D."/>
        </authorList>
    </citation>
    <scope>NUCLEOTIDE SEQUENCE</scope>
</reference>
<accession>A0A2N9EQ02</accession>
<evidence type="ECO:0000313" key="2">
    <source>
        <dbReference type="EMBL" id="SPC76771.1"/>
    </source>
</evidence>
<feature type="chain" id="PRO_5014776756" evidence="1">
    <location>
        <begin position="23"/>
        <end position="177"/>
    </location>
</feature>
<organism evidence="2">
    <name type="scientific">Fagus sylvatica</name>
    <name type="common">Beechnut</name>
    <dbReference type="NCBI Taxonomy" id="28930"/>
    <lineage>
        <taxon>Eukaryota</taxon>
        <taxon>Viridiplantae</taxon>
        <taxon>Streptophyta</taxon>
        <taxon>Embryophyta</taxon>
        <taxon>Tracheophyta</taxon>
        <taxon>Spermatophyta</taxon>
        <taxon>Magnoliopsida</taxon>
        <taxon>eudicotyledons</taxon>
        <taxon>Gunneridae</taxon>
        <taxon>Pentapetalae</taxon>
        <taxon>rosids</taxon>
        <taxon>fabids</taxon>
        <taxon>Fagales</taxon>
        <taxon>Fagaceae</taxon>
        <taxon>Fagus</taxon>
    </lineage>
</organism>
<protein>
    <submittedName>
        <fullName evidence="2">Uncharacterized protein</fullName>
    </submittedName>
</protein>
<proteinExistence type="predicted"/>